<evidence type="ECO:0000256" key="2">
    <source>
        <dbReference type="ARBA" id="ARBA00022723"/>
    </source>
</evidence>
<evidence type="ECO:0000313" key="4">
    <source>
        <dbReference type="EMBL" id="NGX94885.1"/>
    </source>
</evidence>
<accession>A0A7C9RDN0</accession>
<dbReference type="FunFam" id="3.90.850.10:FF:000002">
    <property type="entry name" value="2-hydroxyhepta-2,4-diene-1,7-dioate isomerase"/>
    <property type="match status" value="1"/>
</dbReference>
<dbReference type="GO" id="GO:0016853">
    <property type="term" value="F:isomerase activity"/>
    <property type="evidence" value="ECO:0007669"/>
    <property type="project" value="UniProtKB-ARBA"/>
</dbReference>
<dbReference type="Gene3D" id="3.90.850.10">
    <property type="entry name" value="Fumarylacetoacetase-like, C-terminal domain"/>
    <property type="match status" value="1"/>
</dbReference>
<dbReference type="GO" id="GO:0046872">
    <property type="term" value="F:metal ion binding"/>
    <property type="evidence" value="ECO:0007669"/>
    <property type="project" value="UniProtKB-KW"/>
</dbReference>
<dbReference type="InterPro" id="IPR036663">
    <property type="entry name" value="Fumarylacetoacetase_C_sf"/>
</dbReference>
<sequence length="303" mass="33158">MKFVTFELEGAAKPGLWLDHGILDIGRVVPSAERILFSSVLSIIANSDRTIGILKQVLDGPSFPQGALIDASRCHLLAPIPRPAKNVFCVGRNYMEHVTEGYSAQGIEIKLPQHPQFFTKPPTAVVGPDTEIPFQPDVMEQLDYEVELAVIIGKTGRNIAPGDALDHIFGYSIINDLTARDLQRRHDQWFKGKGLDFSCPFGPWIVHRDEISDPQKLPIRLSVNGERRQESTTAQMIFDLPRIIADLSRGMTLEAGDIIATGTPSGVGYARQPPSFLVPGDVVQCEIGGIGVLTNRIAAPNMS</sequence>
<comment type="similarity">
    <text evidence="1">Belongs to the FAH family.</text>
</comment>
<organism evidence="4 5">
    <name type="scientific">Candidatus Afipia apatlaquensis</name>
    <dbReference type="NCBI Taxonomy" id="2712852"/>
    <lineage>
        <taxon>Bacteria</taxon>
        <taxon>Pseudomonadati</taxon>
        <taxon>Pseudomonadota</taxon>
        <taxon>Alphaproteobacteria</taxon>
        <taxon>Hyphomicrobiales</taxon>
        <taxon>Nitrobacteraceae</taxon>
        <taxon>Afipia</taxon>
    </lineage>
</organism>
<comment type="caution">
    <text evidence="4">The sequence shown here is derived from an EMBL/GenBank/DDBJ whole genome shotgun (WGS) entry which is preliminary data.</text>
</comment>
<keyword evidence="4" id="KW-0378">Hydrolase</keyword>
<keyword evidence="2" id="KW-0479">Metal-binding</keyword>
<keyword evidence="5" id="KW-1185">Reference proteome</keyword>
<dbReference type="SUPFAM" id="SSF56529">
    <property type="entry name" value="FAH"/>
    <property type="match status" value="1"/>
</dbReference>
<evidence type="ECO:0000313" key="5">
    <source>
        <dbReference type="Proteomes" id="UP000480266"/>
    </source>
</evidence>
<gene>
    <name evidence="4" type="ORF">G4V63_06520</name>
</gene>
<protein>
    <submittedName>
        <fullName evidence="4">Fumarylacetoacetate hydrolase family protein</fullName>
    </submittedName>
</protein>
<dbReference type="PANTHER" id="PTHR11820:SF7">
    <property type="entry name" value="ACYLPYRUVASE FAHD1, MITOCHONDRIAL"/>
    <property type="match status" value="1"/>
</dbReference>
<evidence type="ECO:0000256" key="1">
    <source>
        <dbReference type="ARBA" id="ARBA00010211"/>
    </source>
</evidence>
<feature type="domain" description="Fumarylacetoacetase-like C-terminal" evidence="3">
    <location>
        <begin position="87"/>
        <end position="297"/>
    </location>
</feature>
<dbReference type="Pfam" id="PF01557">
    <property type="entry name" value="FAA_hydrolase"/>
    <property type="match status" value="1"/>
</dbReference>
<name>A0A7C9RDN0_9BRAD</name>
<dbReference type="GO" id="GO:0019752">
    <property type="term" value="P:carboxylic acid metabolic process"/>
    <property type="evidence" value="ECO:0007669"/>
    <property type="project" value="UniProtKB-ARBA"/>
</dbReference>
<proteinExistence type="inferred from homology"/>
<dbReference type="EMBL" id="JAAMRR010000340">
    <property type="protein sequence ID" value="NGX94885.1"/>
    <property type="molecule type" value="Genomic_DNA"/>
</dbReference>
<dbReference type="GO" id="GO:0018773">
    <property type="term" value="F:acetylpyruvate hydrolase activity"/>
    <property type="evidence" value="ECO:0007669"/>
    <property type="project" value="TreeGrafter"/>
</dbReference>
<dbReference type="Proteomes" id="UP000480266">
    <property type="component" value="Unassembled WGS sequence"/>
</dbReference>
<dbReference type="InterPro" id="IPR011234">
    <property type="entry name" value="Fumarylacetoacetase-like_C"/>
</dbReference>
<dbReference type="AlphaFoldDB" id="A0A7C9RDN0"/>
<dbReference type="PANTHER" id="PTHR11820">
    <property type="entry name" value="ACYLPYRUVASE"/>
    <property type="match status" value="1"/>
</dbReference>
<evidence type="ECO:0000259" key="3">
    <source>
        <dbReference type="Pfam" id="PF01557"/>
    </source>
</evidence>
<reference evidence="4" key="1">
    <citation type="submission" date="2020-02" db="EMBL/GenBank/DDBJ databases">
        <title>Draft genome sequence of Candidatus Afipia apatlaquensis IBT-C3, a potential strain for decolorization of textile dyes.</title>
        <authorList>
            <person name="Sanchez-Reyes A."/>
            <person name="Breton-Deval L."/>
            <person name="Mangelson H."/>
            <person name="Sanchez-Flores A."/>
        </authorList>
    </citation>
    <scope>NUCLEOTIDE SEQUENCE [LARGE SCALE GENOMIC DNA]</scope>
    <source>
        <strain evidence="4">IBT-C3</strain>
    </source>
</reference>